<evidence type="ECO:0000313" key="7">
    <source>
        <dbReference type="EMBL" id="SVA76236.1"/>
    </source>
</evidence>
<organism evidence="7">
    <name type="scientific">marine metagenome</name>
    <dbReference type="NCBI Taxonomy" id="408172"/>
    <lineage>
        <taxon>unclassified sequences</taxon>
        <taxon>metagenomes</taxon>
        <taxon>ecological metagenomes</taxon>
    </lineage>
</organism>
<dbReference type="PANTHER" id="PTHR43197">
    <property type="entry name" value="UTP--GLUCOSE-1-PHOSPHATE URIDYLYLTRANSFERASE"/>
    <property type="match status" value="1"/>
</dbReference>
<evidence type="ECO:0000256" key="4">
    <source>
        <dbReference type="ARBA" id="ARBA00022695"/>
    </source>
</evidence>
<gene>
    <name evidence="7" type="ORF">METZ01_LOCUS129090</name>
</gene>
<protein>
    <recommendedName>
        <fullName evidence="2">UTP--glucose-1-phosphate uridylyltransferase</fullName>
        <ecNumber evidence="2">2.7.7.9</ecNumber>
    </recommendedName>
</protein>
<proteinExistence type="inferred from homology"/>
<comment type="catalytic activity">
    <reaction evidence="5">
        <text>alpha-D-glucose 1-phosphate + UTP + H(+) = UDP-alpha-D-glucose + diphosphate</text>
        <dbReference type="Rhea" id="RHEA:19889"/>
        <dbReference type="ChEBI" id="CHEBI:15378"/>
        <dbReference type="ChEBI" id="CHEBI:33019"/>
        <dbReference type="ChEBI" id="CHEBI:46398"/>
        <dbReference type="ChEBI" id="CHEBI:58601"/>
        <dbReference type="ChEBI" id="CHEBI:58885"/>
        <dbReference type="EC" id="2.7.7.9"/>
    </reaction>
</comment>
<dbReference type="PANTHER" id="PTHR43197:SF1">
    <property type="entry name" value="UTP--GLUCOSE-1-PHOSPHATE URIDYLYLTRANSFERASE"/>
    <property type="match status" value="1"/>
</dbReference>
<reference evidence="7" key="1">
    <citation type="submission" date="2018-05" db="EMBL/GenBank/DDBJ databases">
        <authorList>
            <person name="Lanie J.A."/>
            <person name="Ng W.-L."/>
            <person name="Kazmierczak K.M."/>
            <person name="Andrzejewski T.M."/>
            <person name="Davidsen T.M."/>
            <person name="Wayne K.J."/>
            <person name="Tettelin H."/>
            <person name="Glass J.I."/>
            <person name="Rusch D."/>
            <person name="Podicherti R."/>
            <person name="Tsui H.-C.T."/>
            <person name="Winkler M.E."/>
        </authorList>
    </citation>
    <scope>NUCLEOTIDE SEQUENCE</scope>
</reference>
<evidence type="ECO:0000256" key="2">
    <source>
        <dbReference type="ARBA" id="ARBA00012415"/>
    </source>
</evidence>
<evidence type="ECO:0000259" key="6">
    <source>
        <dbReference type="Pfam" id="PF00483"/>
    </source>
</evidence>
<dbReference type="InterPro" id="IPR029044">
    <property type="entry name" value="Nucleotide-diphossugar_trans"/>
</dbReference>
<dbReference type="GO" id="GO:0003983">
    <property type="term" value="F:UTP:glucose-1-phosphate uridylyltransferase activity"/>
    <property type="evidence" value="ECO:0007669"/>
    <property type="project" value="UniProtKB-EC"/>
</dbReference>
<name>A0A381YGI9_9ZZZZ</name>
<feature type="domain" description="Nucleotidyl transferase" evidence="6">
    <location>
        <begin position="9"/>
        <end position="271"/>
    </location>
</feature>
<dbReference type="Pfam" id="PF00483">
    <property type="entry name" value="NTP_transferase"/>
    <property type="match status" value="1"/>
</dbReference>
<dbReference type="InterPro" id="IPR005771">
    <property type="entry name" value="GalU_uridylyltTrfase_bac/arc"/>
</dbReference>
<keyword evidence="3" id="KW-0808">Transferase</keyword>
<keyword evidence="4" id="KW-0548">Nucleotidyltransferase</keyword>
<comment type="similarity">
    <text evidence="1">Belongs to the UDPGP type 2 family.</text>
</comment>
<dbReference type="EC" id="2.7.7.9" evidence="2"/>
<dbReference type="AlphaFoldDB" id="A0A381YGI9"/>
<dbReference type="InterPro" id="IPR005835">
    <property type="entry name" value="NTP_transferase_dom"/>
</dbReference>
<evidence type="ECO:0000256" key="1">
    <source>
        <dbReference type="ARBA" id="ARBA00006890"/>
    </source>
</evidence>
<sequence>MQKIPPITKAVIPVGGLGIRFLPVTRTVPKPLLPILNVPVIEYAVREATAAGITDIAIVMSHGMEPVADYFQRQPKLEAQLKQRGEDELLAAQIELASLANVITIFQDEPKGPGHAILQAQEFCDGESFVTIFPDDVIINRPSATEQLIKVYKKHGGSVIGVNEAKNEVIPTKGIIGGKPVSNGVHTVETLVEKPAIEDAPSNLAIVARYILDNRVFDHLTMEVPGANNEIQITDAIATLIGISPIHAVTLIGFHADTGNPGGMLEAAIYLAKQDPALSDVVNKALGK</sequence>
<accession>A0A381YGI9</accession>
<dbReference type="Gene3D" id="3.90.550.10">
    <property type="entry name" value="Spore Coat Polysaccharide Biosynthesis Protein SpsA, Chain A"/>
    <property type="match status" value="1"/>
</dbReference>
<evidence type="ECO:0000256" key="3">
    <source>
        <dbReference type="ARBA" id="ARBA00022679"/>
    </source>
</evidence>
<evidence type="ECO:0000256" key="5">
    <source>
        <dbReference type="ARBA" id="ARBA00048128"/>
    </source>
</evidence>
<dbReference type="EMBL" id="UINC01018202">
    <property type="protein sequence ID" value="SVA76236.1"/>
    <property type="molecule type" value="Genomic_DNA"/>
</dbReference>
<dbReference type="SUPFAM" id="SSF53448">
    <property type="entry name" value="Nucleotide-diphospho-sugar transferases"/>
    <property type="match status" value="1"/>
</dbReference>
<dbReference type="GO" id="GO:0006011">
    <property type="term" value="P:UDP-alpha-D-glucose metabolic process"/>
    <property type="evidence" value="ECO:0007669"/>
    <property type="project" value="InterPro"/>
</dbReference>